<keyword evidence="4" id="KW-1185">Reference proteome</keyword>
<evidence type="ECO:0000313" key="3">
    <source>
        <dbReference type="EMBL" id="PSJ56710.1"/>
    </source>
</evidence>
<comment type="function">
    <text evidence="2">Antitoxin component of a type II toxin-antitoxin (TA) system.</text>
</comment>
<comment type="similarity">
    <text evidence="1 2">Belongs to the phD/YefM antitoxin family.</text>
</comment>
<dbReference type="Proteomes" id="UP000241229">
    <property type="component" value="Unassembled WGS sequence"/>
</dbReference>
<dbReference type="AlphaFoldDB" id="A0A2P7S2K1"/>
<name>A0A2P7S2K1_9HYPH</name>
<evidence type="ECO:0000313" key="4">
    <source>
        <dbReference type="Proteomes" id="UP000241229"/>
    </source>
</evidence>
<accession>A0A2P7S2K1</accession>
<dbReference type="InterPro" id="IPR006442">
    <property type="entry name" value="Antitoxin_Phd/YefM"/>
</dbReference>
<dbReference type="SUPFAM" id="SSF143120">
    <property type="entry name" value="YefM-like"/>
    <property type="match status" value="1"/>
</dbReference>
<sequence>MITVTAAELQKQFGRYRDLALKEPVSVTHHGRESLVVVSAEEYKRLKALDTRQAFYTHELPDDIVAELEKGYQGEPTPHLDHLMK</sequence>
<protein>
    <recommendedName>
        <fullName evidence="2">Antitoxin</fullName>
    </recommendedName>
</protein>
<dbReference type="Pfam" id="PF02604">
    <property type="entry name" value="PhdYeFM_antitox"/>
    <property type="match status" value="1"/>
</dbReference>
<dbReference type="EMBL" id="PXYK01000020">
    <property type="protein sequence ID" value="PSJ56710.1"/>
    <property type="molecule type" value="Genomic_DNA"/>
</dbReference>
<dbReference type="InterPro" id="IPR036165">
    <property type="entry name" value="YefM-like_sf"/>
</dbReference>
<proteinExistence type="inferred from homology"/>
<evidence type="ECO:0000256" key="1">
    <source>
        <dbReference type="ARBA" id="ARBA00009981"/>
    </source>
</evidence>
<dbReference type="Gene3D" id="3.40.1620.10">
    <property type="entry name" value="YefM-like domain"/>
    <property type="match status" value="1"/>
</dbReference>
<dbReference type="OrthoDB" id="165038at2"/>
<dbReference type="RefSeq" id="WP_106773904.1">
    <property type="nucleotide sequence ID" value="NZ_PXYK01000020.1"/>
</dbReference>
<reference evidence="3 4" key="1">
    <citation type="submission" date="2018-03" db="EMBL/GenBank/DDBJ databases">
        <title>The draft genome of Mesorhizobium sp. 6GN-30.</title>
        <authorList>
            <person name="Liu L."/>
            <person name="Li L."/>
            <person name="Wang T."/>
            <person name="Zhang X."/>
            <person name="Liang L."/>
        </authorList>
    </citation>
    <scope>NUCLEOTIDE SEQUENCE [LARGE SCALE GENOMIC DNA]</scope>
    <source>
        <strain evidence="3 4">6GN30</strain>
    </source>
</reference>
<comment type="caution">
    <text evidence="3">The sequence shown here is derived from an EMBL/GenBank/DDBJ whole genome shotgun (WGS) entry which is preliminary data.</text>
</comment>
<gene>
    <name evidence="3" type="ORF">C7I84_19575</name>
</gene>
<dbReference type="NCBIfam" id="TIGR01552">
    <property type="entry name" value="phd_fam"/>
    <property type="match status" value="1"/>
</dbReference>
<organism evidence="3 4">
    <name type="scientific">Kumtagia ephedrae</name>
    <dbReference type="NCBI Taxonomy" id="2116701"/>
    <lineage>
        <taxon>Bacteria</taxon>
        <taxon>Pseudomonadati</taxon>
        <taxon>Pseudomonadota</taxon>
        <taxon>Alphaproteobacteria</taxon>
        <taxon>Hyphomicrobiales</taxon>
        <taxon>Phyllobacteriaceae</taxon>
        <taxon>Kumtagia</taxon>
    </lineage>
</organism>
<evidence type="ECO:0000256" key="2">
    <source>
        <dbReference type="RuleBase" id="RU362080"/>
    </source>
</evidence>